<proteinExistence type="predicted"/>
<dbReference type="EMBL" id="JASAOG010000007">
    <property type="protein sequence ID" value="KAK0067458.1"/>
    <property type="molecule type" value="Genomic_DNA"/>
</dbReference>
<dbReference type="Proteomes" id="UP001233172">
    <property type="component" value="Unassembled WGS sequence"/>
</dbReference>
<name>A0AAD8FKN2_BIOPF</name>
<dbReference type="AlphaFoldDB" id="A0AAD8FKN2"/>
<reference evidence="2" key="1">
    <citation type="journal article" date="2023" name="PLoS Negl. Trop. Dis.">
        <title>A genome sequence for Biomphalaria pfeifferi, the major vector snail for the human-infecting parasite Schistosoma mansoni.</title>
        <authorList>
            <person name="Bu L."/>
            <person name="Lu L."/>
            <person name="Laidemitt M.R."/>
            <person name="Zhang S.M."/>
            <person name="Mutuku M."/>
            <person name="Mkoji G."/>
            <person name="Steinauer M."/>
            <person name="Loker E.S."/>
        </authorList>
    </citation>
    <scope>NUCLEOTIDE SEQUENCE</scope>
    <source>
        <strain evidence="2">KasaAsao</strain>
    </source>
</reference>
<gene>
    <name evidence="2" type="ORF">Bpfe_002965</name>
</gene>
<evidence type="ECO:0000313" key="3">
    <source>
        <dbReference type="Proteomes" id="UP001233172"/>
    </source>
</evidence>
<comment type="caution">
    <text evidence="2">The sequence shown here is derived from an EMBL/GenBank/DDBJ whole genome shotgun (WGS) entry which is preliminary data.</text>
</comment>
<organism evidence="2 3">
    <name type="scientific">Biomphalaria pfeifferi</name>
    <name type="common">Bloodfluke planorb</name>
    <name type="synonym">Freshwater snail</name>
    <dbReference type="NCBI Taxonomy" id="112525"/>
    <lineage>
        <taxon>Eukaryota</taxon>
        <taxon>Metazoa</taxon>
        <taxon>Spiralia</taxon>
        <taxon>Lophotrochozoa</taxon>
        <taxon>Mollusca</taxon>
        <taxon>Gastropoda</taxon>
        <taxon>Heterobranchia</taxon>
        <taxon>Euthyneura</taxon>
        <taxon>Panpulmonata</taxon>
        <taxon>Hygrophila</taxon>
        <taxon>Lymnaeoidea</taxon>
        <taxon>Planorbidae</taxon>
        <taxon>Biomphalaria</taxon>
    </lineage>
</organism>
<evidence type="ECO:0000313" key="2">
    <source>
        <dbReference type="EMBL" id="KAK0067458.1"/>
    </source>
</evidence>
<feature type="compositionally biased region" description="Low complexity" evidence="1">
    <location>
        <begin position="1"/>
        <end position="14"/>
    </location>
</feature>
<feature type="region of interest" description="Disordered" evidence="1">
    <location>
        <begin position="1"/>
        <end position="52"/>
    </location>
</feature>
<evidence type="ECO:0000256" key="1">
    <source>
        <dbReference type="SAM" id="MobiDB-lite"/>
    </source>
</evidence>
<feature type="compositionally biased region" description="Basic and acidic residues" evidence="1">
    <location>
        <begin position="15"/>
        <end position="39"/>
    </location>
</feature>
<protein>
    <submittedName>
        <fullName evidence="2">Uncharacterized protein</fullName>
    </submittedName>
</protein>
<reference evidence="2" key="2">
    <citation type="submission" date="2023-04" db="EMBL/GenBank/DDBJ databases">
        <authorList>
            <person name="Bu L."/>
            <person name="Lu L."/>
            <person name="Laidemitt M.R."/>
            <person name="Zhang S.M."/>
            <person name="Mutuku M."/>
            <person name="Mkoji G."/>
            <person name="Steinauer M."/>
            <person name="Loker E.S."/>
        </authorList>
    </citation>
    <scope>NUCLEOTIDE SEQUENCE</scope>
    <source>
        <strain evidence="2">KasaAsao</strain>
        <tissue evidence="2">Whole Snail</tissue>
    </source>
</reference>
<keyword evidence="3" id="KW-1185">Reference proteome</keyword>
<sequence length="87" mass="10027">MPSENEQQSEVSSENEQRSEVSSENEQRSEVSSENEQRSEVSNTKRRGTKPKMFYLQTLITSLKGTETLKGIPGISLFLRFNKHLRH</sequence>
<accession>A0AAD8FKN2</accession>